<feature type="region of interest" description="Disordered" evidence="1">
    <location>
        <begin position="235"/>
        <end position="269"/>
    </location>
</feature>
<dbReference type="AlphaFoldDB" id="A0AAD3H6I2"/>
<protein>
    <submittedName>
        <fullName evidence="3">Uncharacterized protein</fullName>
    </submittedName>
</protein>
<comment type="caution">
    <text evidence="3">The sequence shown here is derived from an EMBL/GenBank/DDBJ whole genome shotgun (WGS) entry which is preliminary data.</text>
</comment>
<feature type="signal peptide" evidence="2">
    <location>
        <begin position="1"/>
        <end position="29"/>
    </location>
</feature>
<dbReference type="Proteomes" id="UP001054902">
    <property type="component" value="Unassembled WGS sequence"/>
</dbReference>
<organism evidence="3 4">
    <name type="scientific">Chaetoceros tenuissimus</name>
    <dbReference type="NCBI Taxonomy" id="426638"/>
    <lineage>
        <taxon>Eukaryota</taxon>
        <taxon>Sar</taxon>
        <taxon>Stramenopiles</taxon>
        <taxon>Ochrophyta</taxon>
        <taxon>Bacillariophyta</taxon>
        <taxon>Coscinodiscophyceae</taxon>
        <taxon>Chaetocerotophycidae</taxon>
        <taxon>Chaetocerotales</taxon>
        <taxon>Chaetocerotaceae</taxon>
        <taxon>Chaetoceros</taxon>
    </lineage>
</organism>
<dbReference type="EMBL" id="BLLK01000045">
    <property type="protein sequence ID" value="GFH52442.1"/>
    <property type="molecule type" value="Genomic_DNA"/>
</dbReference>
<gene>
    <name evidence="3" type="ORF">CTEN210_08918</name>
</gene>
<accession>A0AAD3H6I2</accession>
<feature type="compositionally biased region" description="Basic and acidic residues" evidence="1">
    <location>
        <begin position="235"/>
        <end position="252"/>
    </location>
</feature>
<proteinExistence type="predicted"/>
<evidence type="ECO:0000313" key="3">
    <source>
        <dbReference type="EMBL" id="GFH52442.1"/>
    </source>
</evidence>
<evidence type="ECO:0000313" key="4">
    <source>
        <dbReference type="Proteomes" id="UP001054902"/>
    </source>
</evidence>
<feature type="chain" id="PRO_5041943636" evidence="2">
    <location>
        <begin position="30"/>
        <end position="468"/>
    </location>
</feature>
<evidence type="ECO:0000256" key="2">
    <source>
        <dbReference type="SAM" id="SignalP"/>
    </source>
</evidence>
<keyword evidence="2" id="KW-0732">Signal</keyword>
<keyword evidence="4" id="KW-1185">Reference proteome</keyword>
<sequence>MSPIFRASTTSMLLVSFLVCSLLPTSTTATALPPVPFSTQNLKHFIQNKCENPLTNNAAIWSYEGRLVDPTNGNIIANVEGIELVRSLTEITRPDLSEKKNVWKLVRGLRRLNDLKVRSILSGPGWDYSATLLSRKLFCYSPIDEPNSLMKEYRLHPTAPSRKVKTDQAVALYDTATSYISMNGGTDMVVMTEWPDGHWIQSEASANRVDNEDLLSGDSSHNMDFTVYARKSGKRDVPMLPDKKNESKDGKPSRTNFIQFGKDDNSEDQRYGARETYSFNMGNSELTRGEKVKTMLKVAVEKIKDRVGLWDLDEDILPNWLTPTSDPTNSCTVRYTRYGEAPSWYGPGKMCTLELWGKRVDSLAELPPMAATLAATRIPGFMSVHSSIPSGKGEGQSSSENPGKEVLAADEAAMKAVNWFRGKGGALPLEVMTDGEKEETLAETIVNTGLSIAQKVRAATIVKSASEL</sequence>
<name>A0AAD3H6I2_9STRA</name>
<evidence type="ECO:0000256" key="1">
    <source>
        <dbReference type="SAM" id="MobiDB-lite"/>
    </source>
</evidence>
<reference evidence="3 4" key="1">
    <citation type="journal article" date="2021" name="Sci. Rep.">
        <title>The genome of the diatom Chaetoceros tenuissimus carries an ancient integrated fragment of an extant virus.</title>
        <authorList>
            <person name="Hongo Y."/>
            <person name="Kimura K."/>
            <person name="Takaki Y."/>
            <person name="Yoshida Y."/>
            <person name="Baba S."/>
            <person name="Kobayashi G."/>
            <person name="Nagasaki K."/>
            <person name="Hano T."/>
            <person name="Tomaru Y."/>
        </authorList>
    </citation>
    <scope>NUCLEOTIDE SEQUENCE [LARGE SCALE GENOMIC DNA]</scope>
    <source>
        <strain evidence="3 4">NIES-3715</strain>
    </source>
</reference>